<dbReference type="InterPro" id="IPR001610">
    <property type="entry name" value="PAC"/>
</dbReference>
<dbReference type="CDD" id="cd00130">
    <property type="entry name" value="PAS"/>
    <property type="match status" value="1"/>
</dbReference>
<dbReference type="PANTHER" id="PTHR43047">
    <property type="entry name" value="TWO-COMPONENT HISTIDINE PROTEIN KINASE"/>
    <property type="match status" value="1"/>
</dbReference>
<evidence type="ECO:0000313" key="11">
    <source>
        <dbReference type="EMBL" id="BAU58665.1"/>
    </source>
</evidence>
<dbReference type="InterPro" id="IPR004358">
    <property type="entry name" value="Sig_transdc_His_kin-like_C"/>
</dbReference>
<keyword evidence="5" id="KW-0418">Kinase</keyword>
<feature type="domain" description="PAS" evidence="9">
    <location>
        <begin position="52"/>
        <end position="106"/>
    </location>
</feature>
<dbReference type="InterPro" id="IPR000014">
    <property type="entry name" value="PAS"/>
</dbReference>
<dbReference type="InterPro" id="IPR005467">
    <property type="entry name" value="His_kinase_dom"/>
</dbReference>
<gene>
    <name evidence="11" type="ORF">HH1059_19640</name>
</gene>
<evidence type="ECO:0000313" key="12">
    <source>
        <dbReference type="Proteomes" id="UP000218890"/>
    </source>
</evidence>
<feature type="domain" description="PAC" evidence="10">
    <location>
        <begin position="1"/>
        <end position="44"/>
    </location>
</feature>
<dbReference type="SMART" id="SM00448">
    <property type="entry name" value="REC"/>
    <property type="match status" value="1"/>
</dbReference>
<dbReference type="PANTHER" id="PTHR43047:SF64">
    <property type="entry name" value="HISTIDINE KINASE CONTAINING CHEY-HOMOLOGOUS RECEIVER DOMAIN AND PAS DOMAIN-RELATED"/>
    <property type="match status" value="1"/>
</dbReference>
<dbReference type="SUPFAM" id="SSF55785">
    <property type="entry name" value="PYP-like sensor domain (PAS domain)"/>
    <property type="match status" value="2"/>
</dbReference>
<dbReference type="PROSITE" id="PS50110">
    <property type="entry name" value="RESPONSE_REGULATORY"/>
    <property type="match status" value="1"/>
</dbReference>
<name>A0A0X8XAV4_HALHR</name>
<proteinExistence type="predicted"/>
<sequence>MDGTPIIINGDYTCLYDEQGRITGHFGVQEDITERRRAELAEQQLRQQLQARKHDLEAIFAAAESVSLIKTDLNSVILEASTGAEVLFGYNREELIGRHVSLLHTDADSERLPGYVDPLCHEHQPVRMETELVRRDGSRFPALLTIHPITNSRGELVETLGVSFDISDQKRAAQELAEAVAAKTTFLNAVSHDLRSPLNALTGFVDLLTAPDLEEEQRQSYVQQCRHASGRLLELIDSLLDLSRLQAGRLKLRPAPFDLHAAIQSQCTVYRHLAGEHGLAFTCTCGLFEAGVPQWVEADATRLGQILSNLLSNAIKYTQEGGIDLRVCTGLDDRITFQVRDTGPGIPPDQQAHIFAAFDRAGYQGSRSGHGLGLAIVRELTELFGGKIALESTPGVGSTFSVTLPLTPVVAPETERDAATDMKAASPALGEETPTSPLHVLVADDEQTNVFLAQVLLEQFGCTVTTAKNGTAALEAWRTQRLDALVLDRHMPDLDGVELAKRIRAEEQTEGCPRVPIALYTAYARSEVEAVLEGGLFDTFLGKPLDSTELRQWIKSLVGR</sequence>
<evidence type="ECO:0000259" key="7">
    <source>
        <dbReference type="PROSITE" id="PS50109"/>
    </source>
</evidence>
<dbReference type="InterPro" id="IPR036890">
    <property type="entry name" value="HATPase_C_sf"/>
</dbReference>
<evidence type="ECO:0000256" key="6">
    <source>
        <dbReference type="PROSITE-ProRule" id="PRU00169"/>
    </source>
</evidence>
<dbReference type="CDD" id="cd00082">
    <property type="entry name" value="HisKA"/>
    <property type="match status" value="1"/>
</dbReference>
<dbReference type="InterPro" id="IPR001789">
    <property type="entry name" value="Sig_transdc_resp-reg_receiver"/>
</dbReference>
<dbReference type="SMART" id="SM00091">
    <property type="entry name" value="PAS"/>
    <property type="match status" value="1"/>
</dbReference>
<dbReference type="Gene3D" id="3.40.50.2300">
    <property type="match status" value="1"/>
</dbReference>
<dbReference type="Pfam" id="PF00072">
    <property type="entry name" value="Response_reg"/>
    <property type="match status" value="1"/>
</dbReference>
<dbReference type="InterPro" id="IPR011006">
    <property type="entry name" value="CheY-like_superfamily"/>
</dbReference>
<dbReference type="PROSITE" id="PS50109">
    <property type="entry name" value="HIS_KIN"/>
    <property type="match status" value="1"/>
</dbReference>
<keyword evidence="12" id="KW-1185">Reference proteome</keyword>
<dbReference type="InterPro" id="IPR000700">
    <property type="entry name" value="PAS-assoc_C"/>
</dbReference>
<evidence type="ECO:0000256" key="5">
    <source>
        <dbReference type="ARBA" id="ARBA00022777"/>
    </source>
</evidence>
<dbReference type="OrthoDB" id="6017161at2"/>
<evidence type="ECO:0000259" key="9">
    <source>
        <dbReference type="PROSITE" id="PS50112"/>
    </source>
</evidence>
<dbReference type="Proteomes" id="UP000218890">
    <property type="component" value="Chromosome"/>
</dbReference>
<dbReference type="Gene3D" id="3.30.565.10">
    <property type="entry name" value="Histidine kinase-like ATPase, C-terminal domain"/>
    <property type="match status" value="1"/>
</dbReference>
<protein>
    <recommendedName>
        <fullName evidence="2">histidine kinase</fullName>
        <ecNumber evidence="2">2.7.13.3</ecNumber>
    </recommendedName>
</protein>
<evidence type="ECO:0000256" key="2">
    <source>
        <dbReference type="ARBA" id="ARBA00012438"/>
    </source>
</evidence>
<evidence type="ECO:0000256" key="3">
    <source>
        <dbReference type="ARBA" id="ARBA00022553"/>
    </source>
</evidence>
<dbReference type="SMART" id="SM00388">
    <property type="entry name" value="HisKA"/>
    <property type="match status" value="1"/>
</dbReference>
<dbReference type="Gene3D" id="1.10.287.130">
    <property type="match status" value="1"/>
</dbReference>
<dbReference type="Gene3D" id="3.30.450.20">
    <property type="entry name" value="PAS domain"/>
    <property type="match status" value="2"/>
</dbReference>
<dbReference type="InterPro" id="IPR003594">
    <property type="entry name" value="HATPase_dom"/>
</dbReference>
<dbReference type="InterPro" id="IPR036097">
    <property type="entry name" value="HisK_dim/P_sf"/>
</dbReference>
<organism evidence="11 12">
    <name type="scientific">Halorhodospira halochloris</name>
    <name type="common">Ectothiorhodospira halochloris</name>
    <dbReference type="NCBI Taxonomy" id="1052"/>
    <lineage>
        <taxon>Bacteria</taxon>
        <taxon>Pseudomonadati</taxon>
        <taxon>Pseudomonadota</taxon>
        <taxon>Gammaproteobacteria</taxon>
        <taxon>Chromatiales</taxon>
        <taxon>Ectothiorhodospiraceae</taxon>
        <taxon>Halorhodospira</taxon>
    </lineage>
</organism>
<dbReference type="PROSITE" id="PS50112">
    <property type="entry name" value="PAS"/>
    <property type="match status" value="1"/>
</dbReference>
<dbReference type="InterPro" id="IPR035965">
    <property type="entry name" value="PAS-like_dom_sf"/>
</dbReference>
<dbReference type="CDD" id="cd17546">
    <property type="entry name" value="REC_hyHK_CKI1_RcsC-like"/>
    <property type="match status" value="1"/>
</dbReference>
<dbReference type="KEGG" id="hhk:HH1059_19640"/>
<dbReference type="PROSITE" id="PS50113">
    <property type="entry name" value="PAC"/>
    <property type="match status" value="2"/>
</dbReference>
<evidence type="ECO:0000259" key="10">
    <source>
        <dbReference type="PROSITE" id="PS50113"/>
    </source>
</evidence>
<evidence type="ECO:0000256" key="1">
    <source>
        <dbReference type="ARBA" id="ARBA00000085"/>
    </source>
</evidence>
<dbReference type="Pfam" id="PF13426">
    <property type="entry name" value="PAS_9"/>
    <property type="match status" value="1"/>
</dbReference>
<dbReference type="EMBL" id="AP017372">
    <property type="protein sequence ID" value="BAU58665.1"/>
    <property type="molecule type" value="Genomic_DNA"/>
</dbReference>
<dbReference type="PRINTS" id="PR00344">
    <property type="entry name" value="BCTRLSENSOR"/>
</dbReference>
<dbReference type="SUPFAM" id="SSF55874">
    <property type="entry name" value="ATPase domain of HSP90 chaperone/DNA topoisomerase II/histidine kinase"/>
    <property type="match status" value="1"/>
</dbReference>
<dbReference type="SUPFAM" id="SSF47384">
    <property type="entry name" value="Homodimeric domain of signal transducing histidine kinase"/>
    <property type="match status" value="1"/>
</dbReference>
<dbReference type="SMART" id="SM00086">
    <property type="entry name" value="PAC"/>
    <property type="match status" value="2"/>
</dbReference>
<keyword evidence="3 6" id="KW-0597">Phosphoprotein</keyword>
<feature type="domain" description="Histidine kinase" evidence="7">
    <location>
        <begin position="189"/>
        <end position="408"/>
    </location>
</feature>
<dbReference type="Pfam" id="PF02518">
    <property type="entry name" value="HATPase_c"/>
    <property type="match status" value="1"/>
</dbReference>
<dbReference type="InterPro" id="IPR003661">
    <property type="entry name" value="HisK_dim/P_dom"/>
</dbReference>
<feature type="domain" description="Response regulatory" evidence="8">
    <location>
        <begin position="439"/>
        <end position="558"/>
    </location>
</feature>
<dbReference type="Pfam" id="PF00512">
    <property type="entry name" value="HisKA"/>
    <property type="match status" value="1"/>
</dbReference>
<reference evidence="11" key="1">
    <citation type="submission" date="2016-02" db="EMBL/GenBank/DDBJ databases">
        <title>Halorhodospira halochloris DSM-1059 complete genome, version 2.</title>
        <authorList>
            <person name="Tsukatani Y."/>
        </authorList>
    </citation>
    <scope>NUCLEOTIDE SEQUENCE</scope>
    <source>
        <strain evidence="11">DSM 1059</strain>
    </source>
</reference>
<dbReference type="SUPFAM" id="SSF52172">
    <property type="entry name" value="CheY-like"/>
    <property type="match status" value="1"/>
</dbReference>
<evidence type="ECO:0000256" key="4">
    <source>
        <dbReference type="ARBA" id="ARBA00022679"/>
    </source>
</evidence>
<accession>A0A0X8XAV4</accession>
<dbReference type="AlphaFoldDB" id="A0A0X8XAV4"/>
<dbReference type="EC" id="2.7.13.3" evidence="2"/>
<feature type="domain" description="PAC" evidence="10">
    <location>
        <begin position="126"/>
        <end position="178"/>
    </location>
</feature>
<comment type="catalytic activity">
    <reaction evidence="1">
        <text>ATP + protein L-histidine = ADP + protein N-phospho-L-histidine.</text>
        <dbReference type="EC" id="2.7.13.3"/>
    </reaction>
</comment>
<dbReference type="GO" id="GO:0000155">
    <property type="term" value="F:phosphorelay sensor kinase activity"/>
    <property type="evidence" value="ECO:0007669"/>
    <property type="project" value="InterPro"/>
</dbReference>
<evidence type="ECO:0000259" key="8">
    <source>
        <dbReference type="PROSITE" id="PS50110"/>
    </source>
</evidence>
<dbReference type="NCBIfam" id="TIGR00229">
    <property type="entry name" value="sensory_box"/>
    <property type="match status" value="1"/>
</dbReference>
<feature type="modified residue" description="4-aspartylphosphate" evidence="6">
    <location>
        <position position="488"/>
    </location>
</feature>
<dbReference type="CDD" id="cd16922">
    <property type="entry name" value="HATPase_EvgS-ArcB-TorS-like"/>
    <property type="match status" value="1"/>
</dbReference>
<dbReference type="SMART" id="SM00387">
    <property type="entry name" value="HATPase_c"/>
    <property type="match status" value="1"/>
</dbReference>
<keyword evidence="4" id="KW-0808">Transferase</keyword>